<feature type="region of interest" description="Disordered" evidence="2">
    <location>
        <begin position="1"/>
        <end position="41"/>
    </location>
</feature>
<keyword evidence="4" id="KW-1185">Reference proteome</keyword>
<evidence type="ECO:0000313" key="4">
    <source>
        <dbReference type="Proteomes" id="UP000594638"/>
    </source>
</evidence>
<proteinExistence type="predicted"/>
<protein>
    <submittedName>
        <fullName evidence="3">Uncharacterized protein</fullName>
    </submittedName>
</protein>
<comment type="caution">
    <text evidence="3">The sequence shown here is derived from an EMBL/GenBank/DDBJ whole genome shotgun (WGS) entry which is preliminary data.</text>
</comment>
<dbReference type="Gramene" id="OE9A083346T1">
    <property type="protein sequence ID" value="OE9A083346C1"/>
    <property type="gene ID" value="OE9A083346"/>
</dbReference>
<dbReference type="PANTHER" id="PTHR37371:SF1">
    <property type="entry name" value="KINESIN-LIKE PROTEIN"/>
    <property type="match status" value="1"/>
</dbReference>
<keyword evidence="1" id="KW-0175">Coiled coil</keyword>
<sequence length="214" mass="23531">MRKRTARRSTTSELLTSPTALTSNTVAAGSPTLSPPESPVEQFEFNLNGFTTSTTKLTSPKKKSCKKSGASAPDSKMKQPTGILQPSLKSVSTISDLKDLASSKLESIKCQLDSSHSEIMKDLEASQHRLQKRLKLQKQACQQVMDEAEKEYKKMSERINEGRDAMKASYVEFLEAAQASACRLLKTSIPELSQSFEKSIDTLKSRYGISSTAD</sequence>
<accession>A0A8S0PSB2</accession>
<organism evidence="3 4">
    <name type="scientific">Olea europaea subsp. europaea</name>
    <dbReference type="NCBI Taxonomy" id="158383"/>
    <lineage>
        <taxon>Eukaryota</taxon>
        <taxon>Viridiplantae</taxon>
        <taxon>Streptophyta</taxon>
        <taxon>Embryophyta</taxon>
        <taxon>Tracheophyta</taxon>
        <taxon>Spermatophyta</taxon>
        <taxon>Magnoliopsida</taxon>
        <taxon>eudicotyledons</taxon>
        <taxon>Gunneridae</taxon>
        <taxon>Pentapetalae</taxon>
        <taxon>asterids</taxon>
        <taxon>lamiids</taxon>
        <taxon>Lamiales</taxon>
        <taxon>Oleaceae</taxon>
        <taxon>Oleeae</taxon>
        <taxon>Olea</taxon>
    </lineage>
</organism>
<feature type="coiled-coil region" evidence="1">
    <location>
        <begin position="120"/>
        <end position="165"/>
    </location>
</feature>
<evidence type="ECO:0000313" key="3">
    <source>
        <dbReference type="EMBL" id="CAA2954282.1"/>
    </source>
</evidence>
<gene>
    <name evidence="3" type="ORF">OLEA9_A083346</name>
</gene>
<evidence type="ECO:0000256" key="1">
    <source>
        <dbReference type="SAM" id="Coils"/>
    </source>
</evidence>
<dbReference type="Proteomes" id="UP000594638">
    <property type="component" value="Unassembled WGS sequence"/>
</dbReference>
<feature type="region of interest" description="Disordered" evidence="2">
    <location>
        <begin position="54"/>
        <end position="84"/>
    </location>
</feature>
<name>A0A8S0PSB2_OLEEU</name>
<dbReference type="EMBL" id="CACTIH010000110">
    <property type="protein sequence ID" value="CAA2954282.1"/>
    <property type="molecule type" value="Genomic_DNA"/>
</dbReference>
<dbReference type="OrthoDB" id="1933837at2759"/>
<reference evidence="3 4" key="1">
    <citation type="submission" date="2019-12" db="EMBL/GenBank/DDBJ databases">
        <authorList>
            <person name="Alioto T."/>
            <person name="Alioto T."/>
            <person name="Gomez Garrido J."/>
        </authorList>
    </citation>
    <scope>NUCLEOTIDE SEQUENCE [LARGE SCALE GENOMIC DNA]</scope>
</reference>
<evidence type="ECO:0000256" key="2">
    <source>
        <dbReference type="SAM" id="MobiDB-lite"/>
    </source>
</evidence>
<dbReference type="AlphaFoldDB" id="A0A8S0PSB2"/>
<feature type="compositionally biased region" description="Polar residues" evidence="2">
    <location>
        <begin position="8"/>
        <end position="27"/>
    </location>
</feature>
<dbReference type="PANTHER" id="PTHR37371">
    <property type="entry name" value="OS08G0180400 PROTEIN"/>
    <property type="match status" value="1"/>
</dbReference>